<comment type="similarity">
    <text evidence="1 2">Belongs to the MET18/MMS19 family.</text>
</comment>
<feature type="domain" description="MMS19 C-terminal" evidence="4">
    <location>
        <begin position="516"/>
        <end position="956"/>
    </location>
</feature>
<accession>A0A8S9QAD7</accession>
<dbReference type="Gene3D" id="1.25.10.10">
    <property type="entry name" value="Leucine-rich Repeat Variant"/>
    <property type="match status" value="1"/>
</dbReference>
<dbReference type="InterPro" id="IPR039920">
    <property type="entry name" value="MMS19"/>
</dbReference>
<dbReference type="Proteomes" id="UP000712600">
    <property type="component" value="Unassembled WGS sequence"/>
</dbReference>
<comment type="subcellular location">
    <subcellularLocation>
        <location evidence="2">Nucleus</location>
    </subcellularLocation>
</comment>
<evidence type="ECO:0000259" key="4">
    <source>
        <dbReference type="Pfam" id="PF12460"/>
    </source>
</evidence>
<evidence type="ECO:0000313" key="5">
    <source>
        <dbReference type="EMBL" id="KAF3540685.1"/>
    </source>
</evidence>
<dbReference type="PANTHER" id="PTHR12891:SF0">
    <property type="entry name" value="MMS19 NUCLEOTIDE EXCISION REPAIR PROTEIN HOMOLOG"/>
    <property type="match status" value="1"/>
</dbReference>
<comment type="caution">
    <text evidence="5">The sequence shown here is derived from an EMBL/GenBank/DDBJ whole genome shotgun (WGS) entry which is preliminary data.</text>
</comment>
<sequence length="997" mass="109275">MRIWRRSGNMGDRSKETGKEFSFGKNGNRGNQQPARLGPKDKKISNMRGPNPPKTKLRNVGPMRGLVFGPISGESGLSARGKRLRVEKENVGRPGGVFAGDGELDRNVKNSGHVSATGSRISPCSQLKATFTTTSSILRSINLWVDSLKCLKDCAVNYGVSRMKKHYKDLWPALKDALYASTKTDLSFGLESLTSPGIEMGEIHREAVNLLQRLVKQDISFLGLVVEDIRVNMVFDTISRYLRYEEMLDTSKLEVLVVSQILSVSARSSVESCNIIFQTFFFRLMNTLGIVEKTSTGDLVHNENSTVSTRLYHGGLHLCIELLTTSKDLIPSSEECTSTPESAQQSWCSIVSRFSASLIEAFTSAVQSSNDDCSADAYLGVKGLLAMGMFRGGSSPVSRSEFEKILTTLTSIITAKSAKTVKWELALKALVCMGSFIDRYSESEKAMSYMAIVVENLVSLVRSSHCSLPHPMILEATSEVCSTRPTYVEKMVEGFEEAFCSSFSDFCVSLGPMTLDRKVFTIVSVSISNKQGIESFLISNYYLENTCQVNGNFKSIENCSQLLECVTNKLLPRLTEIDGLEKSLVNFAISMWNQIESSIVFSYDFKGREFVEAAMKTMGEIVGVASVDSQNSIIQKVYNVISSSTLPAMESIPLTVAALEGASPKASIPDVKSLVHLFLVSFLKGYIPAAQALGSMVNKLGTGLEEACDTIFHESSASGSSIPSDDSSKTIGGSEALLSKICLGFYGSLDLQTHAITGLAWIGKGLLMRGDKRVGEIALVLMECLKSTNSSGNALHPSAMKHAADAFLTLMSDSEVCLNRKFHAVIRPLYKQRFFSITVPILESLIVNSQTPLSRTMLHVALAHVVSNVPVTVILDNTKKLLPVILEGLSVLSVDSVHKETLFSLLLVLSGTLTDIKGQQSVSDNAHRIIECLVKLTSYPHLMVVRETAIQCLATLLELPHGRIYPFRREVLQAVTKALDDPKRRVREEAIKCRQAW</sequence>
<evidence type="ECO:0000256" key="3">
    <source>
        <dbReference type="SAM" id="MobiDB-lite"/>
    </source>
</evidence>
<name>A0A8S9QAD7_BRACR</name>
<keyword evidence="2" id="KW-0227">DNA damage</keyword>
<organism evidence="5 6">
    <name type="scientific">Brassica cretica</name>
    <name type="common">Mustard</name>
    <dbReference type="NCBI Taxonomy" id="69181"/>
    <lineage>
        <taxon>Eukaryota</taxon>
        <taxon>Viridiplantae</taxon>
        <taxon>Streptophyta</taxon>
        <taxon>Embryophyta</taxon>
        <taxon>Tracheophyta</taxon>
        <taxon>Spermatophyta</taxon>
        <taxon>Magnoliopsida</taxon>
        <taxon>eudicotyledons</taxon>
        <taxon>Gunneridae</taxon>
        <taxon>Pentapetalae</taxon>
        <taxon>rosids</taxon>
        <taxon>malvids</taxon>
        <taxon>Brassicales</taxon>
        <taxon>Brassicaceae</taxon>
        <taxon>Brassiceae</taxon>
        <taxon>Brassica</taxon>
    </lineage>
</organism>
<dbReference type="GO" id="GO:0097361">
    <property type="term" value="C:cytosolic [4Fe-4S] assembly targeting complex"/>
    <property type="evidence" value="ECO:0007669"/>
    <property type="project" value="UniProtKB-UniRule"/>
</dbReference>
<dbReference type="GO" id="GO:0016226">
    <property type="term" value="P:iron-sulfur cluster assembly"/>
    <property type="evidence" value="ECO:0007669"/>
    <property type="project" value="UniProtKB-UniRule"/>
</dbReference>
<dbReference type="GO" id="GO:0051604">
    <property type="term" value="P:protein maturation"/>
    <property type="evidence" value="ECO:0007669"/>
    <property type="project" value="UniProtKB-UniRule"/>
</dbReference>
<keyword evidence="2" id="KW-0539">Nucleus</keyword>
<keyword evidence="2" id="KW-0234">DNA repair</keyword>
<dbReference type="InterPro" id="IPR011989">
    <property type="entry name" value="ARM-like"/>
</dbReference>
<comment type="function">
    <text evidence="2">Key component of the cytosolic iron-sulfur protein assembly (CIA) complex, a multiprotein complex that mediates the incorporation of iron-sulfur cluster into apoproteins specifically involved in DNA metabolism and genomic integrity. In the CIA complex, MMS19 acts as an adapter between early-acting CIA components and a subset of cellular target iron-sulfur proteins.</text>
</comment>
<dbReference type="SUPFAM" id="SSF48371">
    <property type="entry name" value="ARM repeat"/>
    <property type="match status" value="1"/>
</dbReference>
<dbReference type="EMBL" id="QGKX02001290">
    <property type="protein sequence ID" value="KAF3540685.1"/>
    <property type="molecule type" value="Genomic_DNA"/>
</dbReference>
<gene>
    <name evidence="5" type="ORF">F2Q69_00024698</name>
</gene>
<dbReference type="GO" id="GO:0005634">
    <property type="term" value="C:nucleus"/>
    <property type="evidence" value="ECO:0007669"/>
    <property type="project" value="UniProtKB-SubCell"/>
</dbReference>
<dbReference type="GO" id="GO:0006281">
    <property type="term" value="P:DNA repair"/>
    <property type="evidence" value="ECO:0007669"/>
    <property type="project" value="UniProtKB-UniRule"/>
</dbReference>
<reference evidence="5" key="1">
    <citation type="submission" date="2019-12" db="EMBL/GenBank/DDBJ databases">
        <title>Genome sequencing and annotation of Brassica cretica.</title>
        <authorList>
            <person name="Studholme D.J."/>
            <person name="Sarris P."/>
        </authorList>
    </citation>
    <scope>NUCLEOTIDE SEQUENCE</scope>
    <source>
        <strain evidence="5">PFS-109/04</strain>
        <tissue evidence="5">Leaf</tissue>
    </source>
</reference>
<evidence type="ECO:0000256" key="2">
    <source>
        <dbReference type="RuleBase" id="RU367072"/>
    </source>
</evidence>
<dbReference type="InterPro" id="IPR016024">
    <property type="entry name" value="ARM-type_fold"/>
</dbReference>
<dbReference type="InterPro" id="IPR024687">
    <property type="entry name" value="MMS19_C"/>
</dbReference>
<dbReference type="PANTHER" id="PTHR12891">
    <property type="entry name" value="DNA REPAIR/TRANSCRIPTION PROTEIN MET18/MMS19"/>
    <property type="match status" value="1"/>
</dbReference>
<proteinExistence type="inferred from homology"/>
<feature type="region of interest" description="Disordered" evidence="3">
    <location>
        <begin position="1"/>
        <end position="62"/>
    </location>
</feature>
<dbReference type="Pfam" id="PF12460">
    <property type="entry name" value="MMS19_C"/>
    <property type="match status" value="1"/>
</dbReference>
<evidence type="ECO:0000256" key="1">
    <source>
        <dbReference type="ARBA" id="ARBA00009340"/>
    </source>
</evidence>
<evidence type="ECO:0000313" key="6">
    <source>
        <dbReference type="Proteomes" id="UP000712600"/>
    </source>
</evidence>
<protein>
    <recommendedName>
        <fullName evidence="2">MMS19 nucleotide excision repair protein</fullName>
    </recommendedName>
</protein>
<dbReference type="AlphaFoldDB" id="A0A8S9QAD7"/>